<dbReference type="AlphaFoldDB" id="A0A9D9NCI0"/>
<accession>A0A9D9NCI0</accession>
<dbReference type="EMBL" id="JADIMF010000017">
    <property type="protein sequence ID" value="MBO8468363.1"/>
    <property type="molecule type" value="Genomic_DNA"/>
</dbReference>
<evidence type="ECO:0000313" key="2">
    <source>
        <dbReference type="Proteomes" id="UP000810292"/>
    </source>
</evidence>
<gene>
    <name evidence="1" type="ORF">IAA72_01080</name>
</gene>
<comment type="caution">
    <text evidence="1">The sequence shown here is derived from an EMBL/GenBank/DDBJ whole genome shotgun (WGS) entry which is preliminary data.</text>
</comment>
<sequence>MMFHKRIGGDSEMRPVPRALSSSCGTAVFFTLPFDEKWTDENTEAVYEKDGNSWRVIWKR</sequence>
<reference evidence="1" key="2">
    <citation type="journal article" date="2021" name="PeerJ">
        <title>Extensive microbial diversity within the chicken gut microbiome revealed by metagenomics and culture.</title>
        <authorList>
            <person name="Gilroy R."/>
            <person name="Ravi A."/>
            <person name="Getino M."/>
            <person name="Pursley I."/>
            <person name="Horton D.L."/>
            <person name="Alikhan N.F."/>
            <person name="Baker D."/>
            <person name="Gharbi K."/>
            <person name="Hall N."/>
            <person name="Watson M."/>
            <person name="Adriaenssens E.M."/>
            <person name="Foster-Nyarko E."/>
            <person name="Jarju S."/>
            <person name="Secka A."/>
            <person name="Antonio M."/>
            <person name="Oren A."/>
            <person name="Chaudhuri R.R."/>
            <person name="La Ragione R."/>
            <person name="Hildebrand F."/>
            <person name="Pallen M.J."/>
        </authorList>
    </citation>
    <scope>NUCLEOTIDE SEQUENCE</scope>
    <source>
        <strain evidence="1">14700</strain>
    </source>
</reference>
<protein>
    <submittedName>
        <fullName evidence="1">Uncharacterized protein</fullName>
    </submittedName>
</protein>
<name>A0A9D9NCI0_9SPIO</name>
<reference evidence="1" key="1">
    <citation type="submission" date="2020-10" db="EMBL/GenBank/DDBJ databases">
        <authorList>
            <person name="Gilroy R."/>
        </authorList>
    </citation>
    <scope>NUCLEOTIDE SEQUENCE</scope>
    <source>
        <strain evidence="1">14700</strain>
    </source>
</reference>
<dbReference type="Proteomes" id="UP000810292">
    <property type="component" value="Unassembled WGS sequence"/>
</dbReference>
<evidence type="ECO:0000313" key="1">
    <source>
        <dbReference type="EMBL" id="MBO8468363.1"/>
    </source>
</evidence>
<proteinExistence type="predicted"/>
<organism evidence="1 2">
    <name type="scientific">Candidatus Ornithospirochaeta stercoravium</name>
    <dbReference type="NCBI Taxonomy" id="2840897"/>
    <lineage>
        <taxon>Bacteria</taxon>
        <taxon>Pseudomonadati</taxon>
        <taxon>Spirochaetota</taxon>
        <taxon>Spirochaetia</taxon>
        <taxon>Spirochaetales</taxon>
        <taxon>Spirochaetaceae</taxon>
        <taxon>Spirochaetaceae incertae sedis</taxon>
        <taxon>Candidatus Ornithospirochaeta</taxon>
    </lineage>
</organism>